<dbReference type="PANTHER" id="PTHR31333">
    <property type="entry name" value="PWWP DOMAIN-CONTAINING DNA REPAIR FACTOR 3 FAMILY MEMBER"/>
    <property type="match status" value="1"/>
</dbReference>
<dbReference type="OrthoDB" id="10013064at2759"/>
<dbReference type="PROSITE" id="PS50812">
    <property type="entry name" value="PWWP"/>
    <property type="match status" value="1"/>
</dbReference>
<dbReference type="CDD" id="cd05162">
    <property type="entry name" value="PWWP"/>
    <property type="match status" value="1"/>
</dbReference>
<feature type="region of interest" description="Disordered" evidence="1">
    <location>
        <begin position="511"/>
        <end position="560"/>
    </location>
</feature>
<proteinExistence type="predicted"/>
<keyword evidence="4" id="KW-1185">Reference proteome</keyword>
<dbReference type="Pfam" id="PF00855">
    <property type="entry name" value="PWWP"/>
    <property type="match status" value="1"/>
</dbReference>
<evidence type="ECO:0000256" key="1">
    <source>
        <dbReference type="SAM" id="MobiDB-lite"/>
    </source>
</evidence>
<dbReference type="AlphaFoldDB" id="A0A8B6CYF2"/>
<dbReference type="Proteomes" id="UP000596742">
    <property type="component" value="Unassembled WGS sequence"/>
</dbReference>
<organism evidence="3 4">
    <name type="scientific">Mytilus galloprovincialis</name>
    <name type="common">Mediterranean mussel</name>
    <dbReference type="NCBI Taxonomy" id="29158"/>
    <lineage>
        <taxon>Eukaryota</taxon>
        <taxon>Metazoa</taxon>
        <taxon>Spiralia</taxon>
        <taxon>Lophotrochozoa</taxon>
        <taxon>Mollusca</taxon>
        <taxon>Bivalvia</taxon>
        <taxon>Autobranchia</taxon>
        <taxon>Pteriomorphia</taxon>
        <taxon>Mytilida</taxon>
        <taxon>Mytiloidea</taxon>
        <taxon>Mytilidae</taxon>
        <taxon>Mytilinae</taxon>
        <taxon>Mytilus</taxon>
    </lineage>
</organism>
<feature type="domain" description="PWWP" evidence="2">
    <location>
        <begin position="10"/>
        <end position="80"/>
    </location>
</feature>
<reference evidence="3" key="1">
    <citation type="submission" date="2018-11" db="EMBL/GenBank/DDBJ databases">
        <authorList>
            <person name="Alioto T."/>
            <person name="Alioto T."/>
        </authorList>
    </citation>
    <scope>NUCLEOTIDE SEQUENCE</scope>
</reference>
<sequence>MLYGTMEYKDKEVVWIKLSRFPWWPAQVVIDDNPDSTDQDKMTNVLFVKFFNEEYMEEVKNPSKIKRFECIEKDSFISKGLLITDEERKKLFTEALKMANNAVNGNTNMSVMSPSKHQPSESNSELTNTNLSTSLPVAPSENLNHDKISSDNSYIANQSCYQAFKTTKLKQRINWDKPIPDCEENQNVRVTNNENLHCSENSNGVVSKSVNVNGAKTKTNVIKGKKNFFCKKRKLTFDENVNEQSKQHKKVMQKTVLKSELPPDLSRTSTPKLSIKKNFTGTSQSKNNIIKTFTKLSQKKNNENVKPKRGRPKSKSLPKSDAITKSENAQTPKCLKWEDSFELPTPSLSQSATCTSFLATSRFDPNLDKDECDSSSDSDTDLPEGLSPITGAEYPIAEKDIVWLIWLKFPAWPAFVRRVYRKKRRIHKLSLTFIEGCTKMPNRLRVTYRCKTVVPFIDKQKQKFIDQGESSIYDPEMRRKFREACEKAESFLHQRALSSLNKEEFSFFSRESDDEEEIDSDTNMQINSGPNSSDTENRLSDTEDVLSSSPSPNYNSLEPSAKEIARIRKMTEKQSKLVEFVKSEEMKNYLLDIFYERRKSELHQKFIHGTVKEKNSLRYAGFGPIYNEEQEEEIVEILKDWLYELPKKDIPDISYVLDVWIPEAIVYALIKTKSYGRTKAKEQFYKGVYMTKSERERQHQSLMEFRGYTAEEKEEALQKSQQRMETFKYKYGLT</sequence>
<dbReference type="InterPro" id="IPR048795">
    <property type="entry name" value="PWP3A_3B_4_C"/>
</dbReference>
<dbReference type="SUPFAM" id="SSF63748">
    <property type="entry name" value="Tudor/PWWP/MBT"/>
    <property type="match status" value="1"/>
</dbReference>
<feature type="region of interest" description="Disordered" evidence="1">
    <location>
        <begin position="295"/>
        <end position="330"/>
    </location>
</feature>
<dbReference type="PANTHER" id="PTHR31333:SF6">
    <property type="entry name" value="MUM1 LIKE 1"/>
    <property type="match status" value="1"/>
</dbReference>
<protein>
    <recommendedName>
        <fullName evidence="2">PWWP domain-containing protein</fullName>
    </recommendedName>
</protein>
<evidence type="ECO:0000313" key="4">
    <source>
        <dbReference type="Proteomes" id="UP000596742"/>
    </source>
</evidence>
<dbReference type="InterPro" id="IPR000313">
    <property type="entry name" value="PWWP_dom"/>
</dbReference>
<evidence type="ECO:0000313" key="3">
    <source>
        <dbReference type="EMBL" id="VDI10855.1"/>
    </source>
</evidence>
<feature type="compositionally biased region" description="Polar residues" evidence="1">
    <location>
        <begin position="266"/>
        <end position="281"/>
    </location>
</feature>
<dbReference type="EMBL" id="UYJE01002451">
    <property type="protein sequence ID" value="VDI10855.1"/>
    <property type="molecule type" value="Genomic_DNA"/>
</dbReference>
<dbReference type="Gene3D" id="2.30.30.140">
    <property type="match status" value="2"/>
</dbReference>
<gene>
    <name evidence="3" type="ORF">MGAL_10B040067</name>
</gene>
<feature type="region of interest" description="Disordered" evidence="1">
    <location>
        <begin position="105"/>
        <end position="128"/>
    </location>
</feature>
<evidence type="ECO:0000259" key="2">
    <source>
        <dbReference type="PROSITE" id="PS50812"/>
    </source>
</evidence>
<dbReference type="InterPro" id="IPR040263">
    <property type="entry name" value="PWP3A_3B_4"/>
</dbReference>
<feature type="compositionally biased region" description="Basic residues" evidence="1">
    <location>
        <begin position="307"/>
        <end position="316"/>
    </location>
</feature>
<dbReference type="Pfam" id="PF20886">
    <property type="entry name" value="PWP3A-B_C"/>
    <property type="match status" value="1"/>
</dbReference>
<feature type="compositionally biased region" description="Polar residues" evidence="1">
    <location>
        <begin position="522"/>
        <end position="534"/>
    </location>
</feature>
<accession>A0A8B6CYF2</accession>
<name>A0A8B6CYF2_MYTGA</name>
<comment type="caution">
    <text evidence="3">The sequence shown here is derived from an EMBL/GenBank/DDBJ whole genome shotgun (WGS) entry which is preliminary data.</text>
</comment>
<feature type="region of interest" description="Disordered" evidence="1">
    <location>
        <begin position="258"/>
        <end position="281"/>
    </location>
</feature>
<feature type="compositionally biased region" description="Low complexity" evidence="1">
    <location>
        <begin position="546"/>
        <end position="559"/>
    </location>
</feature>